<dbReference type="InterPro" id="IPR036597">
    <property type="entry name" value="Fido-like_dom_sf"/>
</dbReference>
<keyword evidence="3" id="KW-1185">Reference proteome</keyword>
<dbReference type="AlphaFoldDB" id="A0A2N0VE21"/>
<feature type="domain" description="Fido" evidence="1">
    <location>
        <begin position="5"/>
        <end position="127"/>
    </location>
</feature>
<gene>
    <name evidence="2" type="ORF">CWD77_13555</name>
</gene>
<dbReference type="EMBL" id="PISP01000006">
    <property type="protein sequence ID" value="PKD42439.1"/>
    <property type="molecule type" value="Genomic_DNA"/>
</dbReference>
<dbReference type="InterPro" id="IPR053737">
    <property type="entry name" value="Type_II_TA_Toxin"/>
</dbReference>
<dbReference type="InterPro" id="IPR006440">
    <property type="entry name" value="Doc"/>
</dbReference>
<proteinExistence type="predicted"/>
<dbReference type="GO" id="GO:0016301">
    <property type="term" value="F:kinase activity"/>
    <property type="evidence" value="ECO:0007669"/>
    <property type="project" value="InterPro"/>
</dbReference>
<comment type="caution">
    <text evidence="2">The sequence shown here is derived from an EMBL/GenBank/DDBJ whole genome shotgun (WGS) entry which is preliminary data.</text>
</comment>
<dbReference type="PANTHER" id="PTHR39426:SF1">
    <property type="entry name" value="HOMOLOGY TO DEATH-ON-CURING PROTEIN OF PHAGE P1"/>
    <property type="match status" value="1"/>
</dbReference>
<dbReference type="InterPro" id="IPR003812">
    <property type="entry name" value="Fido"/>
</dbReference>
<dbReference type="Gene3D" id="1.20.120.1870">
    <property type="entry name" value="Fic/DOC protein, Fido domain"/>
    <property type="match status" value="1"/>
</dbReference>
<dbReference type="NCBIfam" id="TIGR01550">
    <property type="entry name" value="DOC_P1"/>
    <property type="match status" value="1"/>
</dbReference>
<sequence>MPHFLTLDDILFIHRQEIKLACGETNIRDKEGVRACVDAPQATFGEDYLQDIFGMAASYLTCLVIRHPFVDGNKRAALASALTFLYLNGYSVNEEFDLELARLVLDFLAKKKSKEDVVEHFRSKAFKR</sequence>
<dbReference type="PROSITE" id="PS51459">
    <property type="entry name" value="FIDO"/>
    <property type="match status" value="1"/>
</dbReference>
<reference evidence="2 3" key="1">
    <citation type="submission" date="2017-11" db="EMBL/GenBank/DDBJ databases">
        <title>Rhodohalobacter 15182 sp. nov., isolated from a salt lake.</title>
        <authorList>
            <person name="Han S."/>
        </authorList>
    </citation>
    <scope>NUCLEOTIDE SEQUENCE [LARGE SCALE GENOMIC DNA]</scope>
    <source>
        <strain evidence="2 3">15182</strain>
    </source>
</reference>
<dbReference type="Proteomes" id="UP000233398">
    <property type="component" value="Unassembled WGS sequence"/>
</dbReference>
<evidence type="ECO:0000313" key="2">
    <source>
        <dbReference type="EMBL" id="PKD42439.1"/>
    </source>
</evidence>
<dbReference type="Pfam" id="PF02661">
    <property type="entry name" value="Fic"/>
    <property type="match status" value="1"/>
</dbReference>
<organism evidence="2 3">
    <name type="scientific">Rhodohalobacter barkolensis</name>
    <dbReference type="NCBI Taxonomy" id="2053187"/>
    <lineage>
        <taxon>Bacteria</taxon>
        <taxon>Pseudomonadati</taxon>
        <taxon>Balneolota</taxon>
        <taxon>Balneolia</taxon>
        <taxon>Balneolales</taxon>
        <taxon>Balneolaceae</taxon>
        <taxon>Rhodohalobacter</taxon>
    </lineage>
</organism>
<dbReference type="RefSeq" id="WP_101074123.1">
    <property type="nucleotide sequence ID" value="NZ_PISP01000006.1"/>
</dbReference>
<dbReference type="PANTHER" id="PTHR39426">
    <property type="entry name" value="HOMOLOGY TO DEATH-ON-CURING PROTEIN OF PHAGE P1"/>
    <property type="match status" value="1"/>
</dbReference>
<dbReference type="SUPFAM" id="SSF140931">
    <property type="entry name" value="Fic-like"/>
    <property type="match status" value="1"/>
</dbReference>
<evidence type="ECO:0000259" key="1">
    <source>
        <dbReference type="PROSITE" id="PS51459"/>
    </source>
</evidence>
<dbReference type="OrthoDB" id="9802752at2"/>
<protein>
    <submittedName>
        <fullName evidence="2">Type II toxin-antitoxin system death-on-curing family toxin</fullName>
    </submittedName>
</protein>
<name>A0A2N0VE21_9BACT</name>
<accession>A0A2N0VE21</accession>
<evidence type="ECO:0000313" key="3">
    <source>
        <dbReference type="Proteomes" id="UP000233398"/>
    </source>
</evidence>